<organism evidence="1 2">
    <name type="scientific">Maricaulis salignorans</name>
    <dbReference type="NCBI Taxonomy" id="144026"/>
    <lineage>
        <taxon>Bacteria</taxon>
        <taxon>Pseudomonadati</taxon>
        <taxon>Pseudomonadota</taxon>
        <taxon>Alphaproteobacteria</taxon>
        <taxon>Maricaulales</taxon>
        <taxon>Maricaulaceae</taxon>
        <taxon>Maricaulis</taxon>
    </lineage>
</organism>
<gene>
    <name evidence="1" type="ORF">SAMN04488568_10850</name>
</gene>
<protein>
    <submittedName>
        <fullName evidence="1">Uncharacterized protein</fullName>
    </submittedName>
</protein>
<accession>A0A1G9RZ40</accession>
<dbReference type="STRING" id="144026.SAMN04488568_10850"/>
<evidence type="ECO:0000313" key="2">
    <source>
        <dbReference type="Proteomes" id="UP000199759"/>
    </source>
</evidence>
<dbReference type="OrthoDB" id="7634376at2"/>
<dbReference type="RefSeq" id="WP_091769539.1">
    <property type="nucleotide sequence ID" value="NZ_FNHG01000008.1"/>
</dbReference>
<reference evidence="1 2" key="1">
    <citation type="submission" date="2016-10" db="EMBL/GenBank/DDBJ databases">
        <authorList>
            <person name="de Groot N.N."/>
        </authorList>
    </citation>
    <scope>NUCLEOTIDE SEQUENCE [LARGE SCALE GENOMIC DNA]</scope>
    <source>
        <strain evidence="1 2">DSM 16077</strain>
    </source>
</reference>
<dbReference type="Proteomes" id="UP000199759">
    <property type="component" value="Unassembled WGS sequence"/>
</dbReference>
<proteinExistence type="predicted"/>
<dbReference type="AlphaFoldDB" id="A0A1G9RZ40"/>
<dbReference type="EMBL" id="FNHG01000008">
    <property type="protein sequence ID" value="SDM28493.1"/>
    <property type="molecule type" value="Genomic_DNA"/>
</dbReference>
<keyword evidence="2" id="KW-1185">Reference proteome</keyword>
<evidence type="ECO:0000313" key="1">
    <source>
        <dbReference type="EMBL" id="SDM28493.1"/>
    </source>
</evidence>
<sequence>MLIATGLLAATLLQGAVPENVILGLPALPNGHYVERLADGSSACGDASARSFDLDIRATPGNPSGMDGDAGELVLALGGQAARYHLSYALSLGGSRPDPEFDNGMRIMNLIDGWHTPADGSPSYPLRAVILTNPDGDTEIVSAVLTYASEPIILIRSARAPGVHGAAMNGEVLQPFERCAVEMD</sequence>
<name>A0A1G9RZ40_9PROT</name>